<feature type="compositionally biased region" description="Polar residues" evidence="1">
    <location>
        <begin position="77"/>
        <end position="87"/>
    </location>
</feature>
<evidence type="ECO:0000256" key="1">
    <source>
        <dbReference type="SAM" id="MobiDB-lite"/>
    </source>
</evidence>
<accession>A0A9Q3FRE8</accession>
<dbReference type="AlphaFoldDB" id="A0A9Q3FRE8"/>
<proteinExistence type="predicted"/>
<evidence type="ECO:0000313" key="3">
    <source>
        <dbReference type="Proteomes" id="UP000765509"/>
    </source>
</evidence>
<organism evidence="2 3">
    <name type="scientific">Austropuccinia psidii MF-1</name>
    <dbReference type="NCBI Taxonomy" id="1389203"/>
    <lineage>
        <taxon>Eukaryota</taxon>
        <taxon>Fungi</taxon>
        <taxon>Dikarya</taxon>
        <taxon>Basidiomycota</taxon>
        <taxon>Pucciniomycotina</taxon>
        <taxon>Pucciniomycetes</taxon>
        <taxon>Pucciniales</taxon>
        <taxon>Sphaerophragmiaceae</taxon>
        <taxon>Austropuccinia</taxon>
    </lineage>
</organism>
<keyword evidence="3" id="KW-1185">Reference proteome</keyword>
<protein>
    <submittedName>
        <fullName evidence="2">Uncharacterized protein</fullName>
    </submittedName>
</protein>
<name>A0A9Q3FRE8_9BASI</name>
<reference evidence="2" key="1">
    <citation type="submission" date="2021-03" db="EMBL/GenBank/DDBJ databases">
        <title>Draft genome sequence of rust myrtle Austropuccinia psidii MF-1, a brazilian biotype.</title>
        <authorList>
            <person name="Quecine M.C."/>
            <person name="Pachon D.M.R."/>
            <person name="Bonatelli M.L."/>
            <person name="Correr F.H."/>
            <person name="Franceschini L.M."/>
            <person name="Leite T.F."/>
            <person name="Margarido G.R.A."/>
            <person name="Almeida C.A."/>
            <person name="Ferrarezi J.A."/>
            <person name="Labate C.A."/>
        </authorList>
    </citation>
    <scope>NUCLEOTIDE SEQUENCE</scope>
    <source>
        <strain evidence="2">MF-1</strain>
    </source>
</reference>
<feature type="compositionally biased region" description="Polar residues" evidence="1">
    <location>
        <begin position="1"/>
        <end position="13"/>
    </location>
</feature>
<dbReference type="Proteomes" id="UP000765509">
    <property type="component" value="Unassembled WGS sequence"/>
</dbReference>
<gene>
    <name evidence="2" type="ORF">O181_083554</name>
</gene>
<comment type="caution">
    <text evidence="2">The sequence shown here is derived from an EMBL/GenBank/DDBJ whole genome shotgun (WGS) entry which is preliminary data.</text>
</comment>
<evidence type="ECO:0000313" key="2">
    <source>
        <dbReference type="EMBL" id="MBW0543839.1"/>
    </source>
</evidence>
<feature type="non-terminal residue" evidence="2">
    <location>
        <position position="1"/>
    </location>
</feature>
<feature type="region of interest" description="Disordered" evidence="1">
    <location>
        <begin position="1"/>
        <end position="104"/>
    </location>
</feature>
<dbReference type="EMBL" id="AVOT02048621">
    <property type="protein sequence ID" value="MBW0543839.1"/>
    <property type="molecule type" value="Genomic_DNA"/>
</dbReference>
<sequence>FSDNPTKDNQTTVERLVQEACPSSPTPVVNKRKRTKKLVFPGPTIQDFEDERGSQDSNQPDGDGLRSSVYPSEGKRNSQIPSGTEYTPGSARNAHNICARIRAK</sequence>